<sequence>MKKRVVLHFPGFEPLDAGKHRDRYERTALKTADLWDFKADVGPLHSDGRNHYFDVDSAGIGWRTVSRVYILDHNDLVRKLNGRPALQRLACGFVSAARVIIEGGAAGYFRHAWRFGLFFAFPFALVVLALVASLAIAASPWWLALSPWYFLLSVACACAFFFRLFLPWSDRLFTLHLFADWELAVAVASLDQSYLARWLDECAASARAAFDEAADEYVVSSHSMGSSIAAHVIGMLIERDAELFAGKRVVFATLGGAILQCALLRCAEVLRARIGLIARAKEVLWFEVQCLTDAINFYKCPVVALAGHPDAPQPRIVFIRLRHMLSPERYRKIRRDFLRVHRQYVLDADRRVPFDFTLMTAGPRPAGALAESPDGARL</sequence>
<keyword evidence="3" id="KW-1185">Reference proteome</keyword>
<gene>
    <name evidence="2" type="ORF">ATB98_13230</name>
</gene>
<reference evidence="2 3" key="1">
    <citation type="submission" date="2015-11" db="EMBL/GenBank/DDBJ databases">
        <title>Ensifer anhuiense sp. nov., an effective nitrogen fixation bacterium with Glycine soja.</title>
        <authorList>
            <person name="Yan H."/>
            <person name="Chen W."/>
        </authorList>
    </citation>
    <scope>NUCLEOTIDE SEQUENCE [LARGE SCALE GENOMIC DNA]</scope>
    <source>
        <strain evidence="2 3">LMG 7837</strain>
    </source>
</reference>
<name>A0A178YHD6_SINSA</name>
<comment type="caution">
    <text evidence="2">The sequence shown here is derived from an EMBL/GenBank/DDBJ whole genome shotgun (WGS) entry which is preliminary data.</text>
</comment>
<dbReference type="Proteomes" id="UP000078507">
    <property type="component" value="Unassembled WGS sequence"/>
</dbReference>
<evidence type="ECO:0000256" key="1">
    <source>
        <dbReference type="SAM" id="Phobius"/>
    </source>
</evidence>
<dbReference type="AlphaFoldDB" id="A0A178YHD6"/>
<accession>A0A178YHD6</accession>
<feature type="transmembrane region" description="Helical" evidence="1">
    <location>
        <begin position="148"/>
        <end position="166"/>
    </location>
</feature>
<feature type="transmembrane region" description="Helical" evidence="1">
    <location>
        <begin position="117"/>
        <end position="142"/>
    </location>
</feature>
<organism evidence="2 3">
    <name type="scientific">Sinorhizobium saheli</name>
    <dbReference type="NCBI Taxonomy" id="36856"/>
    <lineage>
        <taxon>Bacteria</taxon>
        <taxon>Pseudomonadati</taxon>
        <taxon>Pseudomonadota</taxon>
        <taxon>Alphaproteobacteria</taxon>
        <taxon>Hyphomicrobiales</taxon>
        <taxon>Rhizobiaceae</taxon>
        <taxon>Sinorhizobium/Ensifer group</taxon>
        <taxon>Sinorhizobium</taxon>
    </lineage>
</organism>
<dbReference type="InterPro" id="IPR029058">
    <property type="entry name" value="AB_hydrolase_fold"/>
</dbReference>
<keyword evidence="1" id="KW-1133">Transmembrane helix</keyword>
<evidence type="ECO:0000313" key="2">
    <source>
        <dbReference type="EMBL" id="OAP46900.1"/>
    </source>
</evidence>
<evidence type="ECO:0000313" key="3">
    <source>
        <dbReference type="Proteomes" id="UP000078507"/>
    </source>
</evidence>
<dbReference type="SUPFAM" id="SSF53474">
    <property type="entry name" value="alpha/beta-Hydrolases"/>
    <property type="match status" value="1"/>
</dbReference>
<dbReference type="EMBL" id="LNQB01000067">
    <property type="protein sequence ID" value="OAP46900.1"/>
    <property type="molecule type" value="Genomic_DNA"/>
</dbReference>
<proteinExistence type="predicted"/>
<evidence type="ECO:0008006" key="4">
    <source>
        <dbReference type="Google" id="ProtNLM"/>
    </source>
</evidence>
<protein>
    <recommendedName>
        <fullName evidence="4">Transmembrane protein</fullName>
    </recommendedName>
</protein>
<keyword evidence="1" id="KW-0472">Membrane</keyword>
<keyword evidence="1" id="KW-0812">Transmembrane</keyword>
<dbReference type="STRING" id="36856.ATB98_13230"/>